<protein>
    <submittedName>
        <fullName evidence="2">Uncharacterized protein</fullName>
    </submittedName>
</protein>
<evidence type="ECO:0000313" key="2">
    <source>
        <dbReference type="EMBL" id="MPC78925.1"/>
    </source>
</evidence>
<gene>
    <name evidence="2" type="ORF">E2C01_073433</name>
</gene>
<name>A0A5B7I9Q5_PORTR</name>
<feature type="region of interest" description="Disordered" evidence="1">
    <location>
        <begin position="134"/>
        <end position="175"/>
    </location>
</feature>
<feature type="compositionally biased region" description="Polar residues" evidence="1">
    <location>
        <begin position="134"/>
        <end position="145"/>
    </location>
</feature>
<evidence type="ECO:0000313" key="3">
    <source>
        <dbReference type="Proteomes" id="UP000324222"/>
    </source>
</evidence>
<dbReference type="EMBL" id="VSRR010049731">
    <property type="protein sequence ID" value="MPC78925.1"/>
    <property type="molecule type" value="Genomic_DNA"/>
</dbReference>
<reference evidence="2 3" key="1">
    <citation type="submission" date="2019-05" db="EMBL/GenBank/DDBJ databases">
        <title>Another draft genome of Portunus trituberculatus and its Hox gene families provides insights of decapod evolution.</title>
        <authorList>
            <person name="Jeong J.-H."/>
            <person name="Song I."/>
            <person name="Kim S."/>
            <person name="Choi T."/>
            <person name="Kim D."/>
            <person name="Ryu S."/>
            <person name="Kim W."/>
        </authorList>
    </citation>
    <scope>NUCLEOTIDE SEQUENCE [LARGE SCALE GENOMIC DNA]</scope>
    <source>
        <tissue evidence="2">Muscle</tissue>
    </source>
</reference>
<comment type="caution">
    <text evidence="2">The sequence shown here is derived from an EMBL/GenBank/DDBJ whole genome shotgun (WGS) entry which is preliminary data.</text>
</comment>
<dbReference type="Proteomes" id="UP000324222">
    <property type="component" value="Unassembled WGS sequence"/>
</dbReference>
<accession>A0A5B7I9Q5</accession>
<keyword evidence="3" id="KW-1185">Reference proteome</keyword>
<proteinExistence type="predicted"/>
<organism evidence="2 3">
    <name type="scientific">Portunus trituberculatus</name>
    <name type="common">Swimming crab</name>
    <name type="synonym">Neptunus trituberculatus</name>
    <dbReference type="NCBI Taxonomy" id="210409"/>
    <lineage>
        <taxon>Eukaryota</taxon>
        <taxon>Metazoa</taxon>
        <taxon>Ecdysozoa</taxon>
        <taxon>Arthropoda</taxon>
        <taxon>Crustacea</taxon>
        <taxon>Multicrustacea</taxon>
        <taxon>Malacostraca</taxon>
        <taxon>Eumalacostraca</taxon>
        <taxon>Eucarida</taxon>
        <taxon>Decapoda</taxon>
        <taxon>Pleocyemata</taxon>
        <taxon>Brachyura</taxon>
        <taxon>Eubrachyura</taxon>
        <taxon>Portunoidea</taxon>
        <taxon>Portunidae</taxon>
        <taxon>Portuninae</taxon>
        <taxon>Portunus</taxon>
    </lineage>
</organism>
<evidence type="ECO:0000256" key="1">
    <source>
        <dbReference type="SAM" id="MobiDB-lite"/>
    </source>
</evidence>
<dbReference type="AlphaFoldDB" id="A0A5B7I9Q5"/>
<sequence>MKDTLAEPAKLPSPGNPPGSGAARSSVSPPPTRPKGKTGTVGTGSPQNPEALSEREAACRLNPLTPRPAMEETGSTGACKPLNPGATPGSGAARKLIPPRPENSLEAPDAVGVYTTLIPGATLGNRAALKLLTAGQSTGPHANSLPQPPTLGQGLEQREPAPHSLPEPNQGEGSH</sequence>
<feature type="region of interest" description="Disordered" evidence="1">
    <location>
        <begin position="1"/>
        <end position="109"/>
    </location>
</feature>